<dbReference type="InterPro" id="IPR008806">
    <property type="entry name" value="RNA_pol_III_Rpc82_C"/>
</dbReference>
<dbReference type="GO" id="GO:0006351">
    <property type="term" value="P:DNA-templated transcription"/>
    <property type="evidence" value="ECO:0007669"/>
    <property type="project" value="InterPro"/>
</dbReference>
<evidence type="ECO:0000256" key="9">
    <source>
        <dbReference type="SAM" id="MobiDB-lite"/>
    </source>
</evidence>
<dbReference type="InterPro" id="IPR036388">
    <property type="entry name" value="WH-like_DNA-bd_sf"/>
</dbReference>
<evidence type="ECO:0000313" key="13">
    <source>
        <dbReference type="EMBL" id="KEY66993.1"/>
    </source>
</evidence>
<feature type="domain" description="RNA polymerase III subunit RPC82-related helix-turn-helix" evidence="11">
    <location>
        <begin position="15"/>
        <end position="72"/>
    </location>
</feature>
<evidence type="ECO:0000256" key="6">
    <source>
        <dbReference type="ARBA" id="ARBA00023242"/>
    </source>
</evidence>
<evidence type="ECO:0000256" key="3">
    <source>
        <dbReference type="ARBA" id="ARBA00011206"/>
    </source>
</evidence>
<evidence type="ECO:0000256" key="1">
    <source>
        <dbReference type="ARBA" id="ARBA00004123"/>
    </source>
</evidence>
<protein>
    <recommendedName>
        <fullName evidence="8">DNA-directed RNA polymerase III subunit RPC3</fullName>
        <shortName evidence="8">RNA polymerase III subunit C3</shortName>
    </recommendedName>
</protein>
<dbReference type="Pfam" id="PF22536">
    <property type="entry name" value="WHD_POLR3C"/>
    <property type="match status" value="1"/>
</dbReference>
<feature type="compositionally biased region" description="Basic and acidic residues" evidence="9">
    <location>
        <begin position="247"/>
        <end position="256"/>
    </location>
</feature>
<dbReference type="Gene3D" id="1.10.10.10">
    <property type="entry name" value="Winged helix-like DNA-binding domain superfamily/Winged helix DNA-binding domain"/>
    <property type="match status" value="2"/>
</dbReference>
<gene>
    <name evidence="13" type="ORF">S7711_05113</name>
</gene>
<name>A0A084ANW4_STACB</name>
<comment type="similarity">
    <text evidence="2 8">Belongs to the RNA polymerase beta chain family.</text>
</comment>
<dbReference type="Pfam" id="PF05645">
    <property type="entry name" value="RNA_pol_Rpc82"/>
    <property type="match status" value="1"/>
</dbReference>
<evidence type="ECO:0000256" key="2">
    <source>
        <dbReference type="ARBA" id="ARBA00006835"/>
    </source>
</evidence>
<comment type="subunit">
    <text evidence="3 8">Component of the RNA polymerase III (Pol III) complex consisting of 17 subunits.</text>
</comment>
<dbReference type="AlphaFoldDB" id="A0A084ANW4"/>
<dbReference type="InterPro" id="IPR055207">
    <property type="entry name" value="POLR3C_WHD"/>
</dbReference>
<evidence type="ECO:0000256" key="7">
    <source>
        <dbReference type="ARBA" id="ARBA00025127"/>
    </source>
</evidence>
<evidence type="ECO:0000256" key="4">
    <source>
        <dbReference type="ARBA" id="ARBA00022478"/>
    </source>
</evidence>
<evidence type="ECO:0000256" key="8">
    <source>
        <dbReference type="RuleBase" id="RU367076"/>
    </source>
</evidence>
<keyword evidence="5 8" id="KW-0804">Transcription</keyword>
<dbReference type="Proteomes" id="UP000028045">
    <property type="component" value="Unassembled WGS sequence"/>
</dbReference>
<accession>A0A084ANW4</accession>
<dbReference type="PANTHER" id="PTHR12949">
    <property type="entry name" value="RNA POLYMERASE III DNA DIRECTED -RELATED"/>
    <property type="match status" value="1"/>
</dbReference>
<dbReference type="InterPro" id="IPR039748">
    <property type="entry name" value="RPC3"/>
</dbReference>
<comment type="function">
    <text evidence="7 8">DNA-dependent RNA polymerase catalyzes the transcription of DNA into RNA using the four ribonucleoside triphosphates as substrates. Specific core component of RNA polymerase III which synthesizes small RNAs, such as 5S rRNA and tRNAs.</text>
</comment>
<dbReference type="EMBL" id="KL648636">
    <property type="protein sequence ID" value="KEY66993.1"/>
    <property type="molecule type" value="Genomic_DNA"/>
</dbReference>
<organism evidence="13 14">
    <name type="scientific">Stachybotrys chartarum (strain CBS 109288 / IBT 7711)</name>
    <name type="common">Toxic black mold</name>
    <name type="synonym">Stilbospora chartarum</name>
    <dbReference type="NCBI Taxonomy" id="1280523"/>
    <lineage>
        <taxon>Eukaryota</taxon>
        <taxon>Fungi</taxon>
        <taxon>Dikarya</taxon>
        <taxon>Ascomycota</taxon>
        <taxon>Pezizomycotina</taxon>
        <taxon>Sordariomycetes</taxon>
        <taxon>Hypocreomycetidae</taxon>
        <taxon>Hypocreales</taxon>
        <taxon>Stachybotryaceae</taxon>
        <taxon>Stachybotrys</taxon>
    </lineage>
</organism>
<dbReference type="HOGENOM" id="CLU_023294_0_0_1"/>
<keyword evidence="14" id="KW-1185">Reference proteome</keyword>
<sequence length="653" mass="73741">MSLTGRSCKTKHAAELCALLVNDLYGELPSRILAALLTKGRSTAAQLVIHTSLGIRQIRHALGVLVQQNLLFHRTDPDSRITSYEANTNACYNLLRFGRILEVVESQYGSLERELVQTLMGLGHAKVHDLSQAFESRNTDASGSLNGTHDASSGRIESEAQLSLVLARLIQAEIVETVRPDSFRNPSDVLHEIERDVTATGPGEKSTKNKAEHQRQIMERYRQFCDQKTILKRQLDAGRGPVKRRKLENGHSHHDPFDEEDVPRLNPNVVVRINHEKCLVELRNEYLANFAADAFGATTGEVYRALLSLVTNQISKCQPDKVLDEDAQEQKFQVTTLDVFEHLGDSVNVQGGIGKAPTDTIDSSSAEKVRVTAQESDDESDASESGPAVRRSVSVAINGAKDEFEGSDNDEEVGEASHEHSMSGTNGTRPPRVTFQDENTSRDSRLSRLRQHLLVLAESKYRFIRHCGIQGQGQWTVDFRPLMSRLQELELDAFVEQTYGRHGLRLTRILRERGKLDEKLLPSAALMKKNEVQGTMLAMQMAGLVDVQEVPKDNTRTANRTLFFWFFDRQRTQSQLLDNIYKATLRCLQTLDVNRYHQRNILSFVERKDVMGKEEEVMTAEHYNQYNRHLEVQAKLLGQVMRLDNMVAVLRDF</sequence>
<feature type="compositionally biased region" description="Acidic residues" evidence="9">
    <location>
        <begin position="405"/>
        <end position="414"/>
    </location>
</feature>
<evidence type="ECO:0000259" key="12">
    <source>
        <dbReference type="Pfam" id="PF22536"/>
    </source>
</evidence>
<dbReference type="GO" id="GO:0005666">
    <property type="term" value="C:RNA polymerase III complex"/>
    <property type="evidence" value="ECO:0007669"/>
    <property type="project" value="UniProtKB-UniRule"/>
</dbReference>
<evidence type="ECO:0000256" key="5">
    <source>
        <dbReference type="ARBA" id="ARBA00023163"/>
    </source>
</evidence>
<feature type="domain" description="RNA polymerase III Rpc82 C -terminal" evidence="10">
    <location>
        <begin position="166"/>
        <end position="486"/>
    </location>
</feature>
<dbReference type="Pfam" id="PF08221">
    <property type="entry name" value="HTH_9"/>
    <property type="match status" value="1"/>
</dbReference>
<dbReference type="PANTHER" id="PTHR12949:SF0">
    <property type="entry name" value="DNA-DIRECTED RNA POLYMERASE III SUBUNIT RPC3"/>
    <property type="match status" value="1"/>
</dbReference>
<dbReference type="GO" id="GO:0003697">
    <property type="term" value="F:single-stranded DNA binding"/>
    <property type="evidence" value="ECO:0007669"/>
    <property type="project" value="UniProtKB-UniRule"/>
</dbReference>
<reference evidence="13 14" key="1">
    <citation type="journal article" date="2014" name="BMC Genomics">
        <title>Comparative genome sequencing reveals chemotype-specific gene clusters in the toxigenic black mold Stachybotrys.</title>
        <authorList>
            <person name="Semeiks J."/>
            <person name="Borek D."/>
            <person name="Otwinowski Z."/>
            <person name="Grishin N.V."/>
        </authorList>
    </citation>
    <scope>NUCLEOTIDE SEQUENCE [LARGE SCALE GENOMIC DNA]</scope>
    <source>
        <strain evidence="14">CBS 109288 / IBT 7711</strain>
    </source>
</reference>
<comment type="subcellular location">
    <subcellularLocation>
        <location evidence="1 8">Nucleus</location>
    </subcellularLocation>
</comment>
<evidence type="ECO:0000259" key="10">
    <source>
        <dbReference type="Pfam" id="PF05645"/>
    </source>
</evidence>
<proteinExistence type="inferred from homology"/>
<evidence type="ECO:0000313" key="14">
    <source>
        <dbReference type="Proteomes" id="UP000028045"/>
    </source>
</evidence>
<keyword evidence="6 8" id="KW-0539">Nucleus</keyword>
<dbReference type="OrthoDB" id="272392at2759"/>
<keyword evidence="4 8" id="KW-0240">DNA-directed RNA polymerase</keyword>
<feature type="region of interest" description="Disordered" evidence="9">
    <location>
        <begin position="348"/>
        <end position="443"/>
    </location>
</feature>
<dbReference type="InterPro" id="IPR013197">
    <property type="entry name" value="RNA_pol_III_RPC82-rel_HTH"/>
</dbReference>
<evidence type="ECO:0000259" key="11">
    <source>
        <dbReference type="Pfam" id="PF08221"/>
    </source>
</evidence>
<feature type="region of interest" description="Disordered" evidence="9">
    <location>
        <begin position="236"/>
        <end position="262"/>
    </location>
</feature>
<feature type="domain" description="DNA-directed RNA polymerase III subunit RPC3 winged-helix" evidence="12">
    <location>
        <begin position="492"/>
        <end position="566"/>
    </location>
</feature>